<keyword evidence="1" id="KW-1133">Transmembrane helix</keyword>
<organism evidence="2 3">
    <name type="scientific">Diacronema lutheri</name>
    <name type="common">Unicellular marine alga</name>
    <name type="synonym">Monochrysis lutheri</name>
    <dbReference type="NCBI Taxonomy" id="2081491"/>
    <lineage>
        <taxon>Eukaryota</taxon>
        <taxon>Haptista</taxon>
        <taxon>Haptophyta</taxon>
        <taxon>Pavlovophyceae</taxon>
        <taxon>Pavlovales</taxon>
        <taxon>Pavlovaceae</taxon>
        <taxon>Diacronema</taxon>
    </lineage>
</organism>
<accession>A0A8J5XCA1</accession>
<dbReference type="AlphaFoldDB" id="A0A8J5XCA1"/>
<feature type="transmembrane region" description="Helical" evidence="1">
    <location>
        <begin position="52"/>
        <end position="73"/>
    </location>
</feature>
<dbReference type="OrthoDB" id="9984821at2759"/>
<feature type="transmembrane region" description="Helical" evidence="1">
    <location>
        <begin position="97"/>
        <end position="116"/>
    </location>
</feature>
<evidence type="ECO:0000313" key="2">
    <source>
        <dbReference type="EMBL" id="KAG8460947.1"/>
    </source>
</evidence>
<keyword evidence="3" id="KW-1185">Reference proteome</keyword>
<keyword evidence="1" id="KW-0472">Membrane</keyword>
<sequence>MSFSRLPNYDGAIMQPKVGLAVGAGVGMAVVSWLHVSPATMATSTPWLHQGCMAMVGGSSAVVAAIFYAAWLVHLAEACYAIKILASHACWLRASTALPWFGLTFLFGYPQLAGLLRADKERRPQRFPKKR</sequence>
<evidence type="ECO:0000313" key="3">
    <source>
        <dbReference type="Proteomes" id="UP000751190"/>
    </source>
</evidence>
<gene>
    <name evidence="2" type="ORF">KFE25_010698</name>
</gene>
<dbReference type="Proteomes" id="UP000751190">
    <property type="component" value="Unassembled WGS sequence"/>
</dbReference>
<dbReference type="EMBL" id="JAGTXO010000029">
    <property type="protein sequence ID" value="KAG8460947.1"/>
    <property type="molecule type" value="Genomic_DNA"/>
</dbReference>
<proteinExistence type="predicted"/>
<reference evidence="2" key="1">
    <citation type="submission" date="2021-05" db="EMBL/GenBank/DDBJ databases">
        <title>The genome of the haptophyte Pavlova lutheri (Diacronema luteri, Pavlovales) - a model for lipid biosynthesis in eukaryotic algae.</title>
        <authorList>
            <person name="Hulatt C.J."/>
            <person name="Posewitz M.C."/>
        </authorList>
    </citation>
    <scope>NUCLEOTIDE SEQUENCE</scope>
    <source>
        <strain evidence="2">NIVA-4/92</strain>
    </source>
</reference>
<comment type="caution">
    <text evidence="2">The sequence shown here is derived from an EMBL/GenBank/DDBJ whole genome shotgun (WGS) entry which is preliminary data.</text>
</comment>
<dbReference type="InterPro" id="IPR028110">
    <property type="entry name" value="TMEM254"/>
</dbReference>
<keyword evidence="1" id="KW-0812">Transmembrane</keyword>
<evidence type="ECO:0000256" key="1">
    <source>
        <dbReference type="SAM" id="Phobius"/>
    </source>
</evidence>
<protein>
    <submittedName>
        <fullName evidence="2">Uncharacterized protein</fullName>
    </submittedName>
</protein>
<dbReference type="Pfam" id="PF14934">
    <property type="entry name" value="TMEM254"/>
    <property type="match status" value="1"/>
</dbReference>
<name>A0A8J5XCA1_DIALT</name>
<feature type="transmembrane region" description="Helical" evidence="1">
    <location>
        <begin position="20"/>
        <end position="40"/>
    </location>
</feature>